<dbReference type="SMART" id="SM00325">
    <property type="entry name" value="RhoGEF"/>
    <property type="match status" value="1"/>
</dbReference>
<dbReference type="GO" id="GO:0005737">
    <property type="term" value="C:cytoplasm"/>
    <property type="evidence" value="ECO:0000318"/>
    <property type="project" value="GO_Central"/>
</dbReference>
<reference evidence="3 5" key="1">
    <citation type="journal article" date="2011" name="Science">
        <title>Comparative functional genomics of the fission yeasts.</title>
        <authorList>
            <person name="Rhind N."/>
            <person name="Chen Z."/>
            <person name="Yassour M."/>
            <person name="Thompson D.A."/>
            <person name="Haas B.J."/>
            <person name="Habib N."/>
            <person name="Wapinski I."/>
            <person name="Roy S."/>
            <person name="Lin M.F."/>
            <person name="Heiman D.I."/>
            <person name="Young S.K."/>
            <person name="Furuya K."/>
            <person name="Guo Y."/>
            <person name="Pidoux A."/>
            <person name="Chen H.M."/>
            <person name="Robbertse B."/>
            <person name="Goldberg J.M."/>
            <person name="Aoki K."/>
            <person name="Bayne E.H."/>
            <person name="Berlin A.M."/>
            <person name="Desjardins C.A."/>
            <person name="Dobbs E."/>
            <person name="Dukaj L."/>
            <person name="Fan L."/>
            <person name="FitzGerald M.G."/>
            <person name="French C."/>
            <person name="Gujja S."/>
            <person name="Hansen K."/>
            <person name="Keifenheim D."/>
            <person name="Levin J.Z."/>
            <person name="Mosher R.A."/>
            <person name="Mueller C.A."/>
            <person name="Pfiffner J."/>
            <person name="Priest M."/>
            <person name="Russ C."/>
            <person name="Smialowska A."/>
            <person name="Swoboda P."/>
            <person name="Sykes S.M."/>
            <person name="Vaughn M."/>
            <person name="Vengrova S."/>
            <person name="Yoder R."/>
            <person name="Zeng Q."/>
            <person name="Allshire R."/>
            <person name="Baulcombe D."/>
            <person name="Birren B.W."/>
            <person name="Brown W."/>
            <person name="Ekwall K."/>
            <person name="Kellis M."/>
            <person name="Leatherwood J."/>
            <person name="Levin H."/>
            <person name="Margalit H."/>
            <person name="Martienssen R."/>
            <person name="Nieduszynski C.A."/>
            <person name="Spatafora J.W."/>
            <person name="Friedman N."/>
            <person name="Dalgaard J.Z."/>
            <person name="Baumann P."/>
            <person name="Niki H."/>
            <person name="Regev A."/>
            <person name="Nusbaum C."/>
        </authorList>
    </citation>
    <scope>NUCLEOTIDE SEQUENCE [LARGE SCALE GENOMIC DNA]</scope>
    <source>
        <strain evidence="5">yFS275 / FY16936</strain>
    </source>
</reference>
<evidence type="ECO:0000313" key="5">
    <source>
        <dbReference type="Proteomes" id="UP000001744"/>
    </source>
</evidence>
<dbReference type="PANTHER" id="PTHR22834:SF20">
    <property type="entry name" value="SH3 DOMAIN-CONTAINING PROTEIN"/>
    <property type="match status" value="1"/>
</dbReference>
<evidence type="ECO:0000313" key="3">
    <source>
        <dbReference type="EMBL" id="EEB08426.1"/>
    </source>
</evidence>
<keyword evidence="5" id="KW-1185">Reference proteome</keyword>
<dbReference type="GO" id="GO:0061645">
    <property type="term" value="C:endocytic patch"/>
    <property type="evidence" value="ECO:0007669"/>
    <property type="project" value="EnsemblFungi"/>
</dbReference>
<feature type="compositionally biased region" description="Low complexity" evidence="1">
    <location>
        <begin position="70"/>
        <end position="80"/>
    </location>
</feature>
<feature type="region of interest" description="Disordered" evidence="1">
    <location>
        <begin position="128"/>
        <end position="186"/>
    </location>
</feature>
<dbReference type="Gene3D" id="1.20.900.10">
    <property type="entry name" value="Dbl homology (DH) domain"/>
    <property type="match status" value="1"/>
</dbReference>
<dbReference type="PROSITE" id="PS50010">
    <property type="entry name" value="DH_2"/>
    <property type="match status" value="1"/>
</dbReference>
<dbReference type="GO" id="GO:0045806">
    <property type="term" value="P:negative regulation of endocytosis"/>
    <property type="evidence" value="ECO:0007669"/>
    <property type="project" value="EnsemblFungi"/>
</dbReference>
<accession>B6K4L9</accession>
<dbReference type="EMBL" id="KE651167">
    <property type="protein sequence ID" value="EEB08426.1"/>
    <property type="molecule type" value="Genomic_DNA"/>
</dbReference>
<feature type="compositionally biased region" description="Low complexity" evidence="1">
    <location>
        <begin position="146"/>
        <end position="156"/>
    </location>
</feature>
<dbReference type="eggNOG" id="KOG3519">
    <property type="taxonomic scope" value="Eukaryota"/>
</dbReference>
<dbReference type="GO" id="GO:0031991">
    <property type="term" value="P:regulation of actomyosin contractile ring contraction"/>
    <property type="evidence" value="ECO:0000318"/>
    <property type="project" value="GO_Central"/>
</dbReference>
<dbReference type="InterPro" id="IPR051492">
    <property type="entry name" value="Dynamin-Rho_GEF"/>
</dbReference>
<dbReference type="RefSeq" id="XP_002174719.1">
    <property type="nucleotide sequence ID" value="XM_002174683.1"/>
</dbReference>
<dbReference type="PANTHER" id="PTHR22834">
    <property type="entry name" value="NUCLEAR FUSION PROTEIN FUS2"/>
    <property type="match status" value="1"/>
</dbReference>
<dbReference type="GO" id="GO:1903473">
    <property type="term" value="P:positive regulation of mitotic actomyosin contractile ring contraction"/>
    <property type="evidence" value="ECO:0007669"/>
    <property type="project" value="EnsemblFungi"/>
</dbReference>
<dbReference type="InterPro" id="IPR035899">
    <property type="entry name" value="DBL_dom_sf"/>
</dbReference>
<dbReference type="STRING" id="402676.B6K4L9"/>
<dbReference type="CDD" id="cd00160">
    <property type="entry name" value="RhoGEF"/>
    <property type="match status" value="1"/>
</dbReference>
<feature type="compositionally biased region" description="Basic residues" evidence="1">
    <location>
        <begin position="36"/>
        <end position="49"/>
    </location>
</feature>
<evidence type="ECO:0000259" key="2">
    <source>
        <dbReference type="PROSITE" id="PS50010"/>
    </source>
</evidence>
<dbReference type="GO" id="GO:0032955">
    <property type="term" value="P:regulation of division septum assembly"/>
    <property type="evidence" value="ECO:0000318"/>
    <property type="project" value="GO_Central"/>
</dbReference>
<name>B6K4L9_SCHJY</name>
<dbReference type="SUPFAM" id="SSF48065">
    <property type="entry name" value="DBL homology domain (DH-domain)"/>
    <property type="match status" value="1"/>
</dbReference>
<dbReference type="VEuPathDB" id="FungiDB:SJAG_03581"/>
<organism evidence="3 5">
    <name type="scientific">Schizosaccharomyces japonicus (strain yFS275 / FY16936)</name>
    <name type="common">Fission yeast</name>
    <dbReference type="NCBI Taxonomy" id="402676"/>
    <lineage>
        <taxon>Eukaryota</taxon>
        <taxon>Fungi</taxon>
        <taxon>Dikarya</taxon>
        <taxon>Ascomycota</taxon>
        <taxon>Taphrinomycotina</taxon>
        <taxon>Schizosaccharomycetes</taxon>
        <taxon>Schizosaccharomycetales</taxon>
        <taxon>Schizosaccharomycetaceae</taxon>
        <taxon>Schizosaccharomyces</taxon>
    </lineage>
</organism>
<dbReference type="GO" id="GO:1902716">
    <property type="term" value="C:cell cortex of growing cell tip"/>
    <property type="evidence" value="ECO:0007669"/>
    <property type="project" value="EnsemblFungi"/>
</dbReference>
<dbReference type="GeneID" id="7048840"/>
<feature type="domain" description="DH" evidence="2">
    <location>
        <begin position="298"/>
        <end position="493"/>
    </location>
</feature>
<dbReference type="OrthoDB" id="10256089at2759"/>
<dbReference type="Pfam" id="PF00621">
    <property type="entry name" value="RhoGEF"/>
    <property type="match status" value="1"/>
</dbReference>
<dbReference type="Proteomes" id="UP000001744">
    <property type="component" value="Unassembled WGS sequence"/>
</dbReference>
<dbReference type="GO" id="GO:0005085">
    <property type="term" value="F:guanyl-nucleotide exchange factor activity"/>
    <property type="evidence" value="ECO:0000318"/>
    <property type="project" value="GO_Central"/>
</dbReference>
<feature type="compositionally biased region" description="Polar residues" evidence="1">
    <location>
        <begin position="50"/>
        <end position="63"/>
    </location>
</feature>
<dbReference type="GO" id="GO:0051519">
    <property type="term" value="P:activation of bipolar cell growth"/>
    <property type="evidence" value="ECO:0007669"/>
    <property type="project" value="EnsemblFungi"/>
</dbReference>
<dbReference type="HOGENOM" id="CLU_369673_0_0_1"/>
<dbReference type="InterPro" id="IPR000219">
    <property type="entry name" value="DH_dom"/>
</dbReference>
<dbReference type="GO" id="GO:0000935">
    <property type="term" value="C:division septum"/>
    <property type="evidence" value="ECO:0007669"/>
    <property type="project" value="EnsemblFungi"/>
</dbReference>
<evidence type="ECO:0000313" key="4">
    <source>
        <dbReference type="JaponicusDB" id="SJAG_03581"/>
    </source>
</evidence>
<dbReference type="GO" id="GO:0031097">
    <property type="term" value="C:medial cortex"/>
    <property type="evidence" value="ECO:0007669"/>
    <property type="project" value="EnsemblFungi"/>
</dbReference>
<dbReference type="GO" id="GO:0110085">
    <property type="term" value="C:mitotic actomyosin contractile ring"/>
    <property type="evidence" value="ECO:0007669"/>
    <property type="project" value="EnsemblFungi"/>
</dbReference>
<protein>
    <submittedName>
        <fullName evidence="3">RhoGEF Gef1</fullName>
    </submittedName>
</protein>
<sequence>MNVNSSKGVNIPLIHFDVNYDFSEPRDLPRLPGSTKLHRTSNVRRKSGHSRNCSMSSTLSSFTADDEVRSGTTTTSSSSTNLEPPSAFPQERLGRSSNMFVQHRRYTSDGAFDLSGSLYRSPVSAAIPAEQLQQSPSYETDAKDPSSTTTNSSYNTAEPLTSSTPPPDKLMATNTTRSPRIAEPVPARPTNMKLSRAASMMSAVGRSPFQTSRFRQRPQSAYYHTHTRISSCVTHPPPSFLADEVDNSLMTPNARAGPLRPYSDEIGTHSSQSFSDETTRFFNDRTDSDEVRKKRQRRRANLIKELITTEAAYLSDLNAVDECYKSRVPLCSALNSIETSVVFQDLDSLIAFTVVFYNSLLVHGQGAWAVSATGELDPQPCDIGLVFLEYITDINLLYSRICSRQDAMFRIIKKWRERPEISQWISEGDKIAQKKTNAWDLGSLLIKPLQRLMKYPLLLKKIIDVTAEDSPERPNLLAAFRALQETVSQINQRQRPSHKRGSLSTSSAFSKRDLSWHNLYKPASARSRTNLAKHDQELDPQKDILRALRVKFLSIRTLQATFVNWVAELKQQILTLAGTLSNFEQLSTLNGSEEAPIAWRRLRLHADIMASGAVPQLKNTLCTTVTEPLTKLLQNIGKLSAYISVSATPFPLEPLQKTVELIDRSYERIVGAFISALRDFYATWFEGLSLLVTVATPDADVTVVENVNNVHEIALAFEPKHYEMDVQVQKIVHLLKEA</sequence>
<dbReference type="JaponicusDB" id="SJAG_03581">
    <property type="gene designation" value="gef1"/>
</dbReference>
<dbReference type="GO" id="GO:2000100">
    <property type="term" value="P:regulation of establishment or maintenance of bipolar cell polarity regulating cell shape"/>
    <property type="evidence" value="ECO:0007669"/>
    <property type="project" value="EnsemblFungi"/>
</dbReference>
<dbReference type="AlphaFoldDB" id="B6K4L9"/>
<gene>
    <name evidence="4" type="primary">gef1</name>
    <name evidence="3" type="ORF">SJAG_03581</name>
</gene>
<dbReference type="GO" id="GO:0061245">
    <property type="term" value="P:establishment or maintenance of bipolar cell polarity"/>
    <property type="evidence" value="ECO:0007669"/>
    <property type="project" value="EnsemblFungi"/>
</dbReference>
<feature type="region of interest" description="Disordered" evidence="1">
    <location>
        <begin position="25"/>
        <end position="95"/>
    </location>
</feature>
<evidence type="ECO:0000256" key="1">
    <source>
        <dbReference type="SAM" id="MobiDB-lite"/>
    </source>
</evidence>
<proteinExistence type="predicted"/>